<feature type="transmembrane region" description="Helical" evidence="7">
    <location>
        <begin position="315"/>
        <end position="345"/>
    </location>
</feature>
<evidence type="ECO:0000259" key="8">
    <source>
        <dbReference type="Pfam" id="PF06808"/>
    </source>
</evidence>
<comment type="subcellular location">
    <subcellularLocation>
        <location evidence="1">Cell inner membrane</location>
        <topology evidence="1">Multi-pass membrane protein</topology>
    </subcellularLocation>
</comment>
<dbReference type="NCBIfam" id="TIGR00786">
    <property type="entry name" value="dctM"/>
    <property type="match status" value="1"/>
</dbReference>
<evidence type="ECO:0000256" key="1">
    <source>
        <dbReference type="ARBA" id="ARBA00004429"/>
    </source>
</evidence>
<evidence type="ECO:0000256" key="7">
    <source>
        <dbReference type="SAM" id="Phobius"/>
    </source>
</evidence>
<evidence type="ECO:0000313" key="10">
    <source>
        <dbReference type="Proteomes" id="UP001139179"/>
    </source>
</evidence>
<keyword evidence="3" id="KW-0997">Cell inner membrane</keyword>
<organism evidence="9 10">
    <name type="scientific">Halalkalibacter oceani</name>
    <dbReference type="NCBI Taxonomy" id="1653776"/>
    <lineage>
        <taxon>Bacteria</taxon>
        <taxon>Bacillati</taxon>
        <taxon>Bacillota</taxon>
        <taxon>Bacilli</taxon>
        <taxon>Bacillales</taxon>
        <taxon>Bacillaceae</taxon>
        <taxon>Halalkalibacter</taxon>
    </lineage>
</organism>
<evidence type="ECO:0000256" key="4">
    <source>
        <dbReference type="ARBA" id="ARBA00022692"/>
    </source>
</evidence>
<evidence type="ECO:0000256" key="5">
    <source>
        <dbReference type="ARBA" id="ARBA00022989"/>
    </source>
</evidence>
<dbReference type="Pfam" id="PF06808">
    <property type="entry name" value="DctM"/>
    <property type="match status" value="1"/>
</dbReference>
<feature type="transmembrane region" description="Helical" evidence="7">
    <location>
        <begin position="273"/>
        <end position="295"/>
    </location>
</feature>
<sequence length="425" mass="45656">MAGTMLVIFLILFILSVPIAASLGLSSIWAIQLDGQSINIVGQKVFAGIDKFVLMAIPFFILAGNVMQNGGIARRLMNLASALVGWFRGGFGAATVLSTMFFSSMSGSSSATTAAIGSITIPQMEKKGVPKNYATALVASSGELGAIIPPSTTMIIYGFVANVSIGGLFLAGIIPGLLIGVSLIITFIILARVMGFDPPTKIEKEIWLKELWKAFKDAFWALMMPVIILGGIYFGYFTPTEAAVIAVVYGFIIGFFVYKEIKIKDLMNIFSKSAITSAIVLLIVGFSAIFSYILTVNKIPHAVGEMIVQLTGNPYLFLLLVNIVVFIAGMFMETAAAILIIAPILTPVATQFGIDPIHFGIIIIVNLAIGMVTPPVSLNLFLACKIANLRIEQLFKPMLLFLSVLIVNLLVITYIPAISLWILSL</sequence>
<evidence type="ECO:0000256" key="6">
    <source>
        <dbReference type="ARBA" id="ARBA00023136"/>
    </source>
</evidence>
<keyword evidence="6 7" id="KW-0472">Membrane</keyword>
<keyword evidence="4 7" id="KW-0812">Transmembrane</keyword>
<feature type="transmembrane region" description="Helical" evidence="7">
    <location>
        <begin position="357"/>
        <end position="378"/>
    </location>
</feature>
<evidence type="ECO:0000256" key="3">
    <source>
        <dbReference type="ARBA" id="ARBA00022519"/>
    </source>
</evidence>
<feature type="transmembrane region" description="Helical" evidence="7">
    <location>
        <begin position="398"/>
        <end position="423"/>
    </location>
</feature>
<keyword evidence="2" id="KW-1003">Cell membrane</keyword>
<dbReference type="InterPro" id="IPR010656">
    <property type="entry name" value="DctM"/>
</dbReference>
<feature type="domain" description="TRAP C4-dicarboxylate transport system permease DctM subunit" evidence="8">
    <location>
        <begin position="6"/>
        <end position="418"/>
    </location>
</feature>
<dbReference type="PANTHER" id="PTHR33362">
    <property type="entry name" value="SIALIC ACID TRAP TRANSPORTER PERMEASE PROTEIN SIAT-RELATED"/>
    <property type="match status" value="1"/>
</dbReference>
<name>A0A9X2DLK6_9BACI</name>
<evidence type="ECO:0000313" key="9">
    <source>
        <dbReference type="EMBL" id="MCM3712989.1"/>
    </source>
</evidence>
<dbReference type="PANTHER" id="PTHR33362:SF3">
    <property type="entry name" value="SIALIC ACID TRAP TRANSPORTER PERMEASE PROTEIN SIAT"/>
    <property type="match status" value="1"/>
</dbReference>
<keyword evidence="5 7" id="KW-1133">Transmembrane helix</keyword>
<dbReference type="GO" id="GO:0022857">
    <property type="term" value="F:transmembrane transporter activity"/>
    <property type="evidence" value="ECO:0007669"/>
    <property type="project" value="TreeGrafter"/>
</dbReference>
<dbReference type="Proteomes" id="UP001139179">
    <property type="component" value="Unassembled WGS sequence"/>
</dbReference>
<feature type="transmembrane region" description="Helical" evidence="7">
    <location>
        <begin position="46"/>
        <end position="64"/>
    </location>
</feature>
<dbReference type="RefSeq" id="WP_251221838.1">
    <property type="nucleotide sequence ID" value="NZ_JAMBOL010000002.1"/>
</dbReference>
<feature type="transmembrane region" description="Helical" evidence="7">
    <location>
        <begin position="165"/>
        <end position="191"/>
    </location>
</feature>
<feature type="transmembrane region" description="Helical" evidence="7">
    <location>
        <begin position="218"/>
        <end position="236"/>
    </location>
</feature>
<reference evidence="9" key="1">
    <citation type="submission" date="2022-05" db="EMBL/GenBank/DDBJ databases">
        <title>Comparative Genomics of Spacecraft Associated Microbes.</title>
        <authorList>
            <person name="Tran M.T."/>
            <person name="Wright A."/>
            <person name="Seuylemezian A."/>
            <person name="Eisen J."/>
            <person name="Coil D."/>
        </authorList>
    </citation>
    <scope>NUCLEOTIDE SEQUENCE</scope>
    <source>
        <strain evidence="9">214.1.1</strain>
    </source>
</reference>
<dbReference type="AlphaFoldDB" id="A0A9X2DLK6"/>
<gene>
    <name evidence="9" type="ORF">M3202_02765</name>
</gene>
<dbReference type="GO" id="GO:0005886">
    <property type="term" value="C:plasma membrane"/>
    <property type="evidence" value="ECO:0007669"/>
    <property type="project" value="UniProtKB-SubCell"/>
</dbReference>
<comment type="caution">
    <text evidence="9">The sequence shown here is derived from an EMBL/GenBank/DDBJ whole genome shotgun (WGS) entry which is preliminary data.</text>
</comment>
<evidence type="ECO:0000256" key="2">
    <source>
        <dbReference type="ARBA" id="ARBA00022475"/>
    </source>
</evidence>
<keyword evidence="10" id="KW-1185">Reference proteome</keyword>
<dbReference type="EMBL" id="JAMBOL010000002">
    <property type="protein sequence ID" value="MCM3712989.1"/>
    <property type="molecule type" value="Genomic_DNA"/>
</dbReference>
<proteinExistence type="predicted"/>
<dbReference type="InterPro" id="IPR004681">
    <property type="entry name" value="TRAP_DctM"/>
</dbReference>
<feature type="transmembrane region" description="Helical" evidence="7">
    <location>
        <begin position="76"/>
        <end position="94"/>
    </location>
</feature>
<accession>A0A9X2DLK6</accession>
<protein>
    <submittedName>
        <fullName evidence="9">TRAP transporter large permease</fullName>
    </submittedName>
</protein>
<dbReference type="PIRSF" id="PIRSF006066">
    <property type="entry name" value="HI0050"/>
    <property type="match status" value="1"/>
</dbReference>
<feature type="transmembrane region" description="Helical" evidence="7">
    <location>
        <begin position="242"/>
        <end position="261"/>
    </location>
</feature>